<dbReference type="InterPro" id="IPR023298">
    <property type="entry name" value="ATPase_P-typ_TM_dom_sf"/>
</dbReference>
<dbReference type="Gene3D" id="1.20.1110.10">
    <property type="entry name" value="Calcium-transporting ATPase, transmembrane domain"/>
    <property type="match status" value="1"/>
</dbReference>
<accession>A0A3P7RQG9</accession>
<keyword evidence="1" id="KW-0812">Transmembrane</keyword>
<reference evidence="3 4" key="1">
    <citation type="submission" date="2018-11" db="EMBL/GenBank/DDBJ databases">
        <authorList>
            <consortium name="Pathogen Informatics"/>
        </authorList>
    </citation>
    <scope>NUCLEOTIDE SEQUENCE [LARGE SCALE GENOMIC DNA]</scope>
</reference>
<dbReference type="PANTHER" id="PTHR42861">
    <property type="entry name" value="CALCIUM-TRANSPORTING ATPASE"/>
    <property type="match status" value="1"/>
</dbReference>
<dbReference type="InterPro" id="IPR004014">
    <property type="entry name" value="ATPase_P-typ_cation-transptr_N"/>
</dbReference>
<gene>
    <name evidence="3" type="ORF">GPUH_LOCUS24597</name>
</gene>
<evidence type="ECO:0000259" key="2">
    <source>
        <dbReference type="SMART" id="SM00831"/>
    </source>
</evidence>
<evidence type="ECO:0000256" key="1">
    <source>
        <dbReference type="SAM" id="Phobius"/>
    </source>
</evidence>
<dbReference type="GO" id="GO:0005388">
    <property type="term" value="F:P-type calcium transporter activity"/>
    <property type="evidence" value="ECO:0007669"/>
    <property type="project" value="UniProtKB-EC"/>
</dbReference>
<keyword evidence="1" id="KW-0472">Membrane</keyword>
<name>A0A3P7RQG9_9BILA</name>
<dbReference type="AlphaFoldDB" id="A0A3P7RQG9"/>
<dbReference type="Gene3D" id="2.70.150.10">
    <property type="entry name" value="Calcium-transporting ATPase, cytoplasmic transduction domain A"/>
    <property type="match status" value="1"/>
</dbReference>
<feature type="transmembrane region" description="Helical" evidence="1">
    <location>
        <begin position="114"/>
        <end position="130"/>
    </location>
</feature>
<dbReference type="Proteomes" id="UP000271098">
    <property type="component" value="Unassembled WGS sequence"/>
</dbReference>
<feature type="domain" description="Cation-transporting P-type ATPase N-terminal" evidence="2">
    <location>
        <begin position="36"/>
        <end position="110"/>
    </location>
</feature>
<keyword evidence="1" id="KW-1133">Transmembrane helix</keyword>
<proteinExistence type="predicted"/>
<evidence type="ECO:0000313" key="4">
    <source>
        <dbReference type="Proteomes" id="UP000271098"/>
    </source>
</evidence>
<dbReference type="Pfam" id="PF00690">
    <property type="entry name" value="Cation_ATPase_N"/>
    <property type="match status" value="1"/>
</dbReference>
<dbReference type="SMART" id="SM00831">
    <property type="entry name" value="Cation_ATPase_N"/>
    <property type="match status" value="1"/>
</dbReference>
<dbReference type="SUPFAM" id="SSF81665">
    <property type="entry name" value="Calcium ATPase, transmembrane domain M"/>
    <property type="match status" value="1"/>
</dbReference>
<dbReference type="EMBL" id="UYRT01101716">
    <property type="protein sequence ID" value="VDN43059.1"/>
    <property type="molecule type" value="Genomic_DNA"/>
</dbReference>
<feature type="transmembrane region" description="Helical" evidence="1">
    <location>
        <begin position="90"/>
        <end position="108"/>
    </location>
</feature>
<keyword evidence="4" id="KW-1185">Reference proteome</keyword>
<organism evidence="3 4">
    <name type="scientific">Gongylonema pulchrum</name>
    <dbReference type="NCBI Taxonomy" id="637853"/>
    <lineage>
        <taxon>Eukaryota</taxon>
        <taxon>Metazoa</taxon>
        <taxon>Ecdysozoa</taxon>
        <taxon>Nematoda</taxon>
        <taxon>Chromadorea</taxon>
        <taxon>Rhabditida</taxon>
        <taxon>Spirurina</taxon>
        <taxon>Spiruromorpha</taxon>
        <taxon>Spiruroidea</taxon>
        <taxon>Gongylonematidae</taxon>
        <taxon>Gongylonema</taxon>
    </lineage>
</organism>
<protein>
    <recommendedName>
        <fullName evidence="2">Cation-transporting P-type ATPase N-terminal domain-containing protein</fullName>
    </recommendedName>
</protein>
<evidence type="ECO:0000313" key="3">
    <source>
        <dbReference type="EMBL" id="VDN43059.1"/>
    </source>
</evidence>
<sequence length="152" mass="16824">MEQCSNEDNRGLPAPCCVATSKGAGDIMMQSISALQAASLSYLECAHTLRSDIQHGLASAEISRRQKFSGYNEFDIQEHEPLWRKYLDQFKNPLIMLLLASAAVSLLMGRTEDAISITIAIVIVVSVGFVQEYRSEKTLEHLNKLVPPTCHT</sequence>
<dbReference type="OrthoDB" id="5861431at2759"/>